<keyword evidence="4" id="KW-1185">Reference proteome</keyword>
<evidence type="ECO:0000256" key="1">
    <source>
        <dbReference type="SAM" id="MobiDB-lite"/>
    </source>
</evidence>
<organism evidence="3 4">
    <name type="scientific">Candidatus Propionivibrio aalborgensis</name>
    <dbReference type="NCBI Taxonomy" id="1860101"/>
    <lineage>
        <taxon>Bacteria</taxon>
        <taxon>Pseudomonadati</taxon>
        <taxon>Pseudomonadota</taxon>
        <taxon>Betaproteobacteria</taxon>
        <taxon>Rhodocyclales</taxon>
        <taxon>Rhodocyclaceae</taxon>
        <taxon>Propionivibrio</taxon>
    </lineage>
</organism>
<evidence type="ECO:0000313" key="4">
    <source>
        <dbReference type="Proteomes" id="UP000199600"/>
    </source>
</evidence>
<feature type="chain" id="PRO_5008381418" description="SH3b domain-containing protein" evidence="2">
    <location>
        <begin position="20"/>
        <end position="191"/>
    </location>
</feature>
<evidence type="ECO:0008006" key="5">
    <source>
        <dbReference type="Google" id="ProtNLM"/>
    </source>
</evidence>
<dbReference type="RefSeq" id="WP_186409803.1">
    <property type="nucleotide sequence ID" value="NZ_FLQY01000035.1"/>
</dbReference>
<accession>A0A1A8XH20</accession>
<proteinExistence type="predicted"/>
<dbReference type="Proteomes" id="UP000199600">
    <property type="component" value="Unassembled WGS sequence"/>
</dbReference>
<dbReference type="AlphaFoldDB" id="A0A1A8XH20"/>
<evidence type="ECO:0000313" key="3">
    <source>
        <dbReference type="EMBL" id="SBT04479.1"/>
    </source>
</evidence>
<feature type="signal peptide" evidence="2">
    <location>
        <begin position="1"/>
        <end position="19"/>
    </location>
</feature>
<feature type="compositionally biased region" description="Low complexity" evidence="1">
    <location>
        <begin position="119"/>
        <end position="137"/>
    </location>
</feature>
<evidence type="ECO:0000256" key="2">
    <source>
        <dbReference type="SAM" id="SignalP"/>
    </source>
</evidence>
<reference evidence="3 4" key="1">
    <citation type="submission" date="2016-06" db="EMBL/GenBank/DDBJ databases">
        <authorList>
            <person name="Kjaerup R.B."/>
            <person name="Dalgaard T.S."/>
            <person name="Juul-Madsen H.R."/>
        </authorList>
    </citation>
    <scope>NUCLEOTIDE SEQUENCE [LARGE SCALE GENOMIC DNA]</scope>
    <source>
        <strain evidence="3">2</strain>
    </source>
</reference>
<dbReference type="EMBL" id="FLQY01000035">
    <property type="protein sequence ID" value="SBT04479.1"/>
    <property type="molecule type" value="Genomic_DNA"/>
</dbReference>
<feature type="compositionally biased region" description="Pro residues" evidence="1">
    <location>
        <begin position="151"/>
        <end position="169"/>
    </location>
</feature>
<keyword evidence="2" id="KW-0732">Signal</keyword>
<gene>
    <name evidence="3" type="ORF">PROAA_130009</name>
</gene>
<dbReference type="PROSITE" id="PS51257">
    <property type="entry name" value="PROKAR_LIPOPROTEIN"/>
    <property type="match status" value="1"/>
</dbReference>
<name>A0A1A8XH20_9RHOO</name>
<feature type="compositionally biased region" description="Low complexity" evidence="1">
    <location>
        <begin position="170"/>
        <end position="191"/>
    </location>
</feature>
<protein>
    <recommendedName>
        <fullName evidence="5">SH3b domain-containing protein</fullName>
    </recommendedName>
</protein>
<sequence length="191" mass="19569">MIKNSKCITSLLLSAGFTAALGGCSTLEKHIPGIGSSATETSGSTAAEGVYYSGSPDLPLYRSPGGAIVKRLPQYTKVYRDELDKGFAHVRVDSTGEAGWVENAKLIWRLPKAKPSEPAPAAASQPAAESPAPQVVEPTPPPSPQVAESPESPPPPPPVEAPESPPPAPAAASPSSAPAKPSVAPSIFNPY</sequence>
<feature type="region of interest" description="Disordered" evidence="1">
    <location>
        <begin position="115"/>
        <end position="191"/>
    </location>
</feature>